<dbReference type="InterPro" id="IPR003439">
    <property type="entry name" value="ABC_transporter-like_ATP-bd"/>
</dbReference>
<keyword evidence="10" id="KW-0694">RNA-binding</keyword>
<evidence type="ECO:0000259" key="12">
    <source>
        <dbReference type="PROSITE" id="PS50893"/>
    </source>
</evidence>
<feature type="domain" description="ABC transporter" evidence="12">
    <location>
        <begin position="221"/>
        <end position="446"/>
    </location>
</feature>
<keyword evidence="11" id="KW-0648">Protein biosynthesis</keyword>
<dbReference type="GO" id="GO:0005524">
    <property type="term" value="F:ATP binding"/>
    <property type="evidence" value="ECO:0007669"/>
    <property type="project" value="UniProtKB-KW"/>
</dbReference>
<dbReference type="FunFam" id="3.40.50.300:FF:000183">
    <property type="entry name" value="ABC transporter ATP-binding protein yjjK"/>
    <property type="match status" value="1"/>
</dbReference>
<evidence type="ECO:0000256" key="10">
    <source>
        <dbReference type="ARBA" id="ARBA00022884"/>
    </source>
</evidence>
<dbReference type="SUPFAM" id="SSF52540">
    <property type="entry name" value="P-loop containing nucleoside triphosphate hydrolases"/>
    <property type="match status" value="2"/>
</dbReference>
<evidence type="ECO:0000256" key="6">
    <source>
        <dbReference type="ARBA" id="ARBA00022741"/>
    </source>
</evidence>
<dbReference type="GO" id="GO:0000049">
    <property type="term" value="F:tRNA binding"/>
    <property type="evidence" value="ECO:0007669"/>
    <property type="project" value="UniProtKB-KW"/>
</dbReference>
<dbReference type="GO" id="GO:0019843">
    <property type="term" value="F:rRNA binding"/>
    <property type="evidence" value="ECO:0007669"/>
    <property type="project" value="UniProtKB-KW"/>
</dbReference>
<dbReference type="Pfam" id="PF12848">
    <property type="entry name" value="ABC_tran_Xtn"/>
    <property type="match status" value="1"/>
</dbReference>
<dbReference type="GO" id="GO:0016887">
    <property type="term" value="F:ATP hydrolysis activity"/>
    <property type="evidence" value="ECO:0007669"/>
    <property type="project" value="InterPro"/>
</dbReference>
<dbReference type="InterPro" id="IPR032781">
    <property type="entry name" value="ABC_tran_Xtn"/>
</dbReference>
<dbReference type="FunFam" id="3.40.50.300:FF:000011">
    <property type="entry name" value="Putative ABC transporter ATP-binding component"/>
    <property type="match status" value="1"/>
</dbReference>
<evidence type="ECO:0000256" key="3">
    <source>
        <dbReference type="ARBA" id="ARBA00022555"/>
    </source>
</evidence>
<dbReference type="GO" id="GO:0045900">
    <property type="term" value="P:negative regulation of translational elongation"/>
    <property type="evidence" value="ECO:0007669"/>
    <property type="project" value="InterPro"/>
</dbReference>
<dbReference type="InterPro" id="IPR022374">
    <property type="entry name" value="EttA"/>
</dbReference>
<protein>
    <recommendedName>
        <fullName evidence="12">ABC transporter domain-containing protein</fullName>
    </recommendedName>
</protein>
<dbReference type="Gene3D" id="3.40.50.300">
    <property type="entry name" value="P-loop containing nucleotide triphosphate hydrolases"/>
    <property type="match status" value="2"/>
</dbReference>
<dbReference type="InterPro" id="IPR017871">
    <property type="entry name" value="ABC_transporter-like_CS"/>
</dbReference>
<proteinExistence type="inferred from homology"/>
<gene>
    <name evidence="13" type="ORF">CPOL0286_LOCUS5817</name>
</gene>
<keyword evidence="5" id="KW-0677">Repeat</keyword>
<name>A0A7S4HSA2_9EUKA</name>
<evidence type="ECO:0000256" key="4">
    <source>
        <dbReference type="ARBA" id="ARBA00022730"/>
    </source>
</evidence>
<dbReference type="PROSITE" id="PS50893">
    <property type="entry name" value="ABC_TRANSPORTER_2"/>
    <property type="match status" value="1"/>
</dbReference>
<sequence>MSAKMCEPLDDDEMEAVMNKFGAVQEKIDAGNLWELDRIVDRASQALRCPPNDAKCAVLSGGEKRRVALARLLLENHDLLLLDEPTNHLDAQSVAWLQTYLQDFKGTVVAITHDRYFLEETCGWILELERGEGKPFEGNYRSWLEKKAAMMGAAKRQDERLKKTLDNELEWMNSNAKARQTKSKARISRYEELLNTPPKEALAHSATIYVPPGPRLGAKVIECRDLKKGFDGRTLIDGLSFELPPGGIVGIVGPNGAGKTTLIKMLKGEEEPDEGSLSLGDSVKMISIEQTREGLTDENSVFQEVTGGFDEIELGTASVASRAYVSWFGFKGGDQQKRVANLSGGERNRVQLAKLLRAGGNLLLMDEPTNDLDVDTMRSLEEALLDFAGCVVVVSHDRFFLDRLATHILAAEGDGNWVWHEGNFAEYEADRLKRNNGKDPFEARAFATLAA</sequence>
<dbReference type="EMBL" id="HBKO01013060">
    <property type="protein sequence ID" value="CAE2207867.1"/>
    <property type="molecule type" value="Transcribed_RNA"/>
</dbReference>
<evidence type="ECO:0000256" key="5">
    <source>
        <dbReference type="ARBA" id="ARBA00022737"/>
    </source>
</evidence>
<evidence type="ECO:0000256" key="8">
    <source>
        <dbReference type="ARBA" id="ARBA00022840"/>
    </source>
</evidence>
<keyword evidence="9" id="KW-0810">Translation regulation</keyword>
<dbReference type="InterPro" id="IPR027417">
    <property type="entry name" value="P-loop_NTPase"/>
</dbReference>
<dbReference type="PANTHER" id="PTHR43858">
    <property type="entry name" value="ENERGY-DEPENDENT TRANSLATIONAL THROTTLE PROTEIN ETTA"/>
    <property type="match status" value="1"/>
</dbReference>
<keyword evidence="7" id="KW-0378">Hydrolase</keyword>
<dbReference type="Pfam" id="PF00005">
    <property type="entry name" value="ABC_tran"/>
    <property type="match status" value="2"/>
</dbReference>
<evidence type="ECO:0000256" key="9">
    <source>
        <dbReference type="ARBA" id="ARBA00022845"/>
    </source>
</evidence>
<comment type="similarity">
    <text evidence="1">Belongs to the ABC transporter superfamily. ABCF family. Translational throttle EttA subfamily.</text>
</comment>
<dbReference type="InterPro" id="IPR003593">
    <property type="entry name" value="AAA+_ATPase"/>
</dbReference>
<keyword evidence="2" id="KW-0963">Cytoplasm</keyword>
<evidence type="ECO:0000256" key="7">
    <source>
        <dbReference type="ARBA" id="ARBA00022801"/>
    </source>
</evidence>
<evidence type="ECO:0000313" key="13">
    <source>
        <dbReference type="EMBL" id="CAE2207867.1"/>
    </source>
</evidence>
<reference evidence="13" key="1">
    <citation type="submission" date="2021-01" db="EMBL/GenBank/DDBJ databases">
        <authorList>
            <person name="Corre E."/>
            <person name="Pelletier E."/>
            <person name="Niang G."/>
            <person name="Scheremetjew M."/>
            <person name="Finn R."/>
            <person name="Kale V."/>
            <person name="Holt S."/>
            <person name="Cochrane G."/>
            <person name="Meng A."/>
            <person name="Brown T."/>
            <person name="Cohen L."/>
        </authorList>
    </citation>
    <scope>NUCLEOTIDE SEQUENCE</scope>
    <source>
        <strain evidence="13">UIO037</strain>
    </source>
</reference>
<dbReference type="CDD" id="cd03221">
    <property type="entry name" value="ABCF_EF-3"/>
    <property type="match status" value="1"/>
</dbReference>
<organism evidence="13">
    <name type="scientific">Prymnesium polylepis</name>
    <dbReference type="NCBI Taxonomy" id="72548"/>
    <lineage>
        <taxon>Eukaryota</taxon>
        <taxon>Haptista</taxon>
        <taxon>Haptophyta</taxon>
        <taxon>Prymnesiophyceae</taxon>
        <taxon>Prymnesiales</taxon>
        <taxon>Prymnesiaceae</taxon>
        <taxon>Prymnesium</taxon>
    </lineage>
</organism>
<dbReference type="PANTHER" id="PTHR43858:SF1">
    <property type="entry name" value="ABC TRANSPORTER-RELATED PROTEIN"/>
    <property type="match status" value="1"/>
</dbReference>
<dbReference type="AlphaFoldDB" id="A0A7S4HSA2"/>
<keyword evidence="8" id="KW-0067">ATP-binding</keyword>
<accession>A0A7S4HSA2</accession>
<keyword evidence="3" id="KW-0820">tRNA-binding</keyword>
<dbReference type="GO" id="GO:0006412">
    <property type="term" value="P:translation"/>
    <property type="evidence" value="ECO:0007669"/>
    <property type="project" value="UniProtKB-KW"/>
</dbReference>
<evidence type="ECO:0000256" key="2">
    <source>
        <dbReference type="ARBA" id="ARBA00022490"/>
    </source>
</evidence>
<dbReference type="PROSITE" id="PS00211">
    <property type="entry name" value="ABC_TRANSPORTER_1"/>
    <property type="match status" value="1"/>
</dbReference>
<dbReference type="SMART" id="SM00382">
    <property type="entry name" value="AAA"/>
    <property type="match status" value="1"/>
</dbReference>
<keyword evidence="6" id="KW-0547">Nucleotide-binding</keyword>
<evidence type="ECO:0000256" key="11">
    <source>
        <dbReference type="ARBA" id="ARBA00022917"/>
    </source>
</evidence>
<dbReference type="NCBIfam" id="NF008775">
    <property type="entry name" value="PRK11819.1"/>
    <property type="match status" value="1"/>
</dbReference>
<keyword evidence="4" id="KW-0699">rRNA-binding</keyword>
<evidence type="ECO:0000256" key="1">
    <source>
        <dbReference type="ARBA" id="ARBA00005868"/>
    </source>
</evidence>